<protein>
    <submittedName>
        <fullName evidence="8">RNA polymerase sigma-70 factor (ECF subfamily)</fullName>
    </submittedName>
</protein>
<dbReference type="PANTHER" id="PTHR43133">
    <property type="entry name" value="RNA POLYMERASE ECF-TYPE SIGMA FACTO"/>
    <property type="match status" value="1"/>
</dbReference>
<dbReference type="Proteomes" id="UP000576393">
    <property type="component" value="Unassembled WGS sequence"/>
</dbReference>
<dbReference type="InterPro" id="IPR007627">
    <property type="entry name" value="RNA_pol_sigma70_r2"/>
</dbReference>
<keyword evidence="2" id="KW-0805">Transcription regulation</keyword>
<dbReference type="InterPro" id="IPR013249">
    <property type="entry name" value="RNA_pol_sigma70_r4_t2"/>
</dbReference>
<keyword evidence="3" id="KW-0731">Sigma factor</keyword>
<evidence type="ECO:0000256" key="3">
    <source>
        <dbReference type="ARBA" id="ARBA00023082"/>
    </source>
</evidence>
<reference evidence="8 9" key="1">
    <citation type="submission" date="2020-07" db="EMBL/GenBank/DDBJ databases">
        <title>Sequencing the genomes of 1000 actinobacteria strains.</title>
        <authorList>
            <person name="Klenk H.-P."/>
        </authorList>
    </citation>
    <scope>NUCLEOTIDE SEQUENCE [LARGE SCALE GENOMIC DNA]</scope>
    <source>
        <strain evidence="8 9">DSM 45763</strain>
    </source>
</reference>
<evidence type="ECO:0000256" key="2">
    <source>
        <dbReference type="ARBA" id="ARBA00023015"/>
    </source>
</evidence>
<name>A0A852UZP2_9ACTN</name>
<dbReference type="EMBL" id="JACCCO010000002">
    <property type="protein sequence ID" value="NYF42972.1"/>
    <property type="molecule type" value="Genomic_DNA"/>
</dbReference>
<dbReference type="Gene3D" id="1.10.10.10">
    <property type="entry name" value="Winged helix-like DNA-binding domain superfamily/Winged helix DNA-binding domain"/>
    <property type="match status" value="1"/>
</dbReference>
<sequence>MSDDRRRRFEEAYLDAYERILGYATRRCDSPEDALDVVAETFEVAWRRIDDLPPGDQARLWLYGVARNVLANQRRGNLRRHAGQAELREDIADLYARTAPPAERAGLEAVGRVFRALSDDDRELLSLVAWEGLDAGEIARVLGCSRNAARIRIHRARRRLSRALAAADVETPLMSRPTRIPTGGSL</sequence>
<keyword evidence="5" id="KW-0804">Transcription</keyword>
<evidence type="ECO:0000259" key="6">
    <source>
        <dbReference type="Pfam" id="PF04542"/>
    </source>
</evidence>
<dbReference type="SUPFAM" id="SSF88659">
    <property type="entry name" value="Sigma3 and sigma4 domains of RNA polymerase sigma factors"/>
    <property type="match status" value="1"/>
</dbReference>
<evidence type="ECO:0000313" key="9">
    <source>
        <dbReference type="Proteomes" id="UP000576393"/>
    </source>
</evidence>
<dbReference type="InterPro" id="IPR013325">
    <property type="entry name" value="RNA_pol_sigma_r2"/>
</dbReference>
<feature type="domain" description="RNA polymerase sigma factor 70 region 4 type 2" evidence="7">
    <location>
        <begin position="108"/>
        <end position="160"/>
    </location>
</feature>
<dbReference type="InterPro" id="IPR014284">
    <property type="entry name" value="RNA_pol_sigma-70_dom"/>
</dbReference>
<evidence type="ECO:0000259" key="7">
    <source>
        <dbReference type="Pfam" id="PF08281"/>
    </source>
</evidence>
<dbReference type="InterPro" id="IPR039425">
    <property type="entry name" value="RNA_pol_sigma-70-like"/>
</dbReference>
<organism evidence="8 9">
    <name type="scientific">Streptosporangium sandarakinum</name>
    <dbReference type="NCBI Taxonomy" id="1260955"/>
    <lineage>
        <taxon>Bacteria</taxon>
        <taxon>Bacillati</taxon>
        <taxon>Actinomycetota</taxon>
        <taxon>Actinomycetes</taxon>
        <taxon>Streptosporangiales</taxon>
        <taxon>Streptosporangiaceae</taxon>
        <taxon>Streptosporangium</taxon>
    </lineage>
</organism>
<dbReference type="NCBIfam" id="TIGR02937">
    <property type="entry name" value="sigma70-ECF"/>
    <property type="match status" value="1"/>
</dbReference>
<dbReference type="InterPro" id="IPR036388">
    <property type="entry name" value="WH-like_DNA-bd_sf"/>
</dbReference>
<dbReference type="Pfam" id="PF04542">
    <property type="entry name" value="Sigma70_r2"/>
    <property type="match status" value="1"/>
</dbReference>
<proteinExistence type="inferred from homology"/>
<dbReference type="GO" id="GO:0016987">
    <property type="term" value="F:sigma factor activity"/>
    <property type="evidence" value="ECO:0007669"/>
    <property type="project" value="UniProtKB-KW"/>
</dbReference>
<accession>A0A852UZP2</accession>
<evidence type="ECO:0000313" key="8">
    <source>
        <dbReference type="EMBL" id="NYF42972.1"/>
    </source>
</evidence>
<dbReference type="RefSeq" id="WP_179825874.1">
    <property type="nucleotide sequence ID" value="NZ_JACCCO010000002.1"/>
</dbReference>
<comment type="similarity">
    <text evidence="1">Belongs to the sigma-70 factor family. ECF subfamily.</text>
</comment>
<dbReference type="GO" id="GO:0003677">
    <property type="term" value="F:DNA binding"/>
    <property type="evidence" value="ECO:0007669"/>
    <property type="project" value="UniProtKB-KW"/>
</dbReference>
<evidence type="ECO:0000256" key="4">
    <source>
        <dbReference type="ARBA" id="ARBA00023125"/>
    </source>
</evidence>
<dbReference type="GO" id="GO:0006352">
    <property type="term" value="P:DNA-templated transcription initiation"/>
    <property type="evidence" value="ECO:0007669"/>
    <property type="project" value="InterPro"/>
</dbReference>
<keyword evidence="4" id="KW-0238">DNA-binding</keyword>
<dbReference type="Pfam" id="PF08281">
    <property type="entry name" value="Sigma70_r4_2"/>
    <property type="match status" value="1"/>
</dbReference>
<comment type="caution">
    <text evidence="8">The sequence shown here is derived from an EMBL/GenBank/DDBJ whole genome shotgun (WGS) entry which is preliminary data.</text>
</comment>
<dbReference type="SUPFAM" id="SSF88946">
    <property type="entry name" value="Sigma2 domain of RNA polymerase sigma factors"/>
    <property type="match status" value="1"/>
</dbReference>
<dbReference type="Gene3D" id="1.10.1740.10">
    <property type="match status" value="1"/>
</dbReference>
<evidence type="ECO:0000256" key="5">
    <source>
        <dbReference type="ARBA" id="ARBA00023163"/>
    </source>
</evidence>
<dbReference type="AlphaFoldDB" id="A0A852UZP2"/>
<dbReference type="PANTHER" id="PTHR43133:SF8">
    <property type="entry name" value="RNA POLYMERASE SIGMA FACTOR HI_1459-RELATED"/>
    <property type="match status" value="1"/>
</dbReference>
<feature type="domain" description="RNA polymerase sigma-70 region 2" evidence="6">
    <location>
        <begin position="17"/>
        <end position="77"/>
    </location>
</feature>
<dbReference type="InterPro" id="IPR013324">
    <property type="entry name" value="RNA_pol_sigma_r3/r4-like"/>
</dbReference>
<evidence type="ECO:0000256" key="1">
    <source>
        <dbReference type="ARBA" id="ARBA00010641"/>
    </source>
</evidence>
<gene>
    <name evidence="8" type="ORF">HDA43_005173</name>
</gene>
<keyword evidence="9" id="KW-1185">Reference proteome</keyword>